<dbReference type="EMBL" id="MFGM01000068">
    <property type="protein sequence ID" value="OGF34754.1"/>
    <property type="molecule type" value="Genomic_DNA"/>
</dbReference>
<feature type="transmembrane region" description="Helical" evidence="1">
    <location>
        <begin position="64"/>
        <end position="84"/>
    </location>
</feature>
<keyword evidence="1" id="KW-0472">Membrane</keyword>
<dbReference type="AlphaFoldDB" id="A0A1F5T731"/>
<evidence type="ECO:0000313" key="3">
    <source>
        <dbReference type="Proteomes" id="UP000178656"/>
    </source>
</evidence>
<gene>
    <name evidence="2" type="ORF">A2482_01535</name>
</gene>
<evidence type="ECO:0000256" key="1">
    <source>
        <dbReference type="SAM" id="Phobius"/>
    </source>
</evidence>
<accession>A0A1F5T731</accession>
<feature type="transmembrane region" description="Helical" evidence="1">
    <location>
        <begin position="37"/>
        <end position="57"/>
    </location>
</feature>
<dbReference type="Proteomes" id="UP000178656">
    <property type="component" value="Unassembled WGS sequence"/>
</dbReference>
<keyword evidence="1" id="KW-1133">Transmembrane helix</keyword>
<organism evidence="2 3">
    <name type="scientific">Candidatus Falkowbacteria bacterium RIFOXYC2_FULL_48_21</name>
    <dbReference type="NCBI Taxonomy" id="1798005"/>
    <lineage>
        <taxon>Bacteria</taxon>
        <taxon>Candidatus Falkowiibacteriota</taxon>
    </lineage>
</organism>
<comment type="caution">
    <text evidence="2">The sequence shown here is derived from an EMBL/GenBank/DDBJ whole genome shotgun (WGS) entry which is preliminary data.</text>
</comment>
<evidence type="ECO:0000313" key="2">
    <source>
        <dbReference type="EMBL" id="OGF34754.1"/>
    </source>
</evidence>
<reference evidence="2 3" key="1">
    <citation type="journal article" date="2016" name="Nat. Commun.">
        <title>Thousands of microbial genomes shed light on interconnected biogeochemical processes in an aquifer system.</title>
        <authorList>
            <person name="Anantharaman K."/>
            <person name="Brown C.T."/>
            <person name="Hug L.A."/>
            <person name="Sharon I."/>
            <person name="Castelle C.J."/>
            <person name="Probst A.J."/>
            <person name="Thomas B.C."/>
            <person name="Singh A."/>
            <person name="Wilkins M.J."/>
            <person name="Karaoz U."/>
            <person name="Brodie E.L."/>
            <person name="Williams K.H."/>
            <person name="Hubbard S.S."/>
            <person name="Banfield J.F."/>
        </authorList>
    </citation>
    <scope>NUCLEOTIDE SEQUENCE [LARGE SCALE GENOMIC DNA]</scope>
</reference>
<sequence length="368" mass="41010">MSEEEKKKEEKEVKGCGDCLIGHGNTLSFQKMEGGRLFGAVFAFCLIAAIGAMCFSLDGGGARTVCLGLATFGLLMFGTFYSSWNVVGRYLYGFHAKEGKWHLHAKSVPYVVTKMYASGPTKDYCDRAYYYIPSNMAGSQEELFSKFGIDRPILRIPDGGWFKSYAILSSGTTRYNDWSIDHAQLTWGTLTVRLRYKKRDDTAMIVTPEEAIRIIETCNDQVGTKSLASYLLDEMEHRKVMLGYAMDDLHGWAKNSEVWKKHAVGGWSRVRLLDKLLFRLQIAIAETKGKIGSKVAAGNARLAIEYLRSNGLVFPLPQDRDFMTSEEVTAAYEAVARKFDAMLPPEHVMLKDPAVAAETSPAPTVQQA</sequence>
<keyword evidence="1" id="KW-0812">Transmembrane</keyword>
<protein>
    <submittedName>
        <fullName evidence="2">Uncharacterized protein</fullName>
    </submittedName>
</protein>
<proteinExistence type="predicted"/>
<name>A0A1F5T731_9BACT</name>